<dbReference type="CDD" id="cd07714">
    <property type="entry name" value="RNaseJ_MBL-fold"/>
    <property type="match status" value="1"/>
</dbReference>
<proteinExistence type="predicted"/>
<keyword evidence="9" id="KW-1185">Reference proteome</keyword>
<keyword evidence="6" id="KW-0694">RNA-binding</keyword>
<evidence type="ECO:0000256" key="3">
    <source>
        <dbReference type="ARBA" id="ARBA00022801"/>
    </source>
</evidence>
<dbReference type="Gene3D" id="3.60.15.10">
    <property type="entry name" value="Ribonuclease Z/Hydroxyacylglutathione hydrolase-like"/>
    <property type="match status" value="1"/>
</dbReference>
<dbReference type="Pfam" id="PF07521">
    <property type="entry name" value="RMMBL"/>
    <property type="match status" value="1"/>
</dbReference>
<evidence type="ECO:0000256" key="2">
    <source>
        <dbReference type="ARBA" id="ARBA00022723"/>
    </source>
</evidence>
<sequence length="441" mass="48496">MTIEIMPLGGLGEIGKNMMTLRFDDVNLIVDMGIKLENILGLDDSDIGKMSREKLIEIGGIPNDSKFRTRDVSAILLTHGHLDHIGAIGKLAHEYEAPIYATPFTTELARHVVKDERVFDVKNELTPIENGESIEVDGVEIEFIRGTHSIPQTALPAIHSSEGTVLCAVEFKLDENPLIGGSTDYERLSQLSNDDLLISLVCAVRADEPNPTPSEAYAKKILMEKMTEASDRGKGLFVTCFSTHIARIKSIVEISHKIERKPIILGRSIKRQCRIAIELGIVDLPSDLVMCGRSGSVQNALKEIKDSRENYTVIATGHQGEPNATLSRIADNRTPFKIQDEDEVIFSASVIPNPLNEANRDLLEAKLEAQGARIHRDVHVSGHAGQPGTRELIEVVNPDHIIPVHGTPEKLDAVTNIGRKMGYSSDQLHLLENGESLELNT</sequence>
<dbReference type="GO" id="GO:0004527">
    <property type="term" value="F:exonuclease activity"/>
    <property type="evidence" value="ECO:0007669"/>
    <property type="project" value="UniProtKB-KW"/>
</dbReference>
<organism evidence="8 9">
    <name type="scientific">candidate division MSBL1 archaeon SCGC-AAA261C02</name>
    <dbReference type="NCBI Taxonomy" id="1698272"/>
    <lineage>
        <taxon>Archaea</taxon>
        <taxon>Methanobacteriati</taxon>
        <taxon>Methanobacteriota</taxon>
        <taxon>candidate division MSBL1</taxon>
    </lineage>
</organism>
<dbReference type="Pfam" id="PF00753">
    <property type="entry name" value="Lactamase_B"/>
    <property type="match status" value="1"/>
</dbReference>
<dbReference type="GO" id="GO:0003723">
    <property type="term" value="F:RNA binding"/>
    <property type="evidence" value="ECO:0007669"/>
    <property type="project" value="UniProtKB-KW"/>
</dbReference>
<dbReference type="InterPro" id="IPR036866">
    <property type="entry name" value="RibonucZ/Hydroxyglut_hydro"/>
</dbReference>
<dbReference type="PANTHER" id="PTHR43694:SF1">
    <property type="entry name" value="RIBONUCLEASE J"/>
    <property type="match status" value="1"/>
</dbReference>
<evidence type="ECO:0000256" key="4">
    <source>
        <dbReference type="ARBA" id="ARBA00022833"/>
    </source>
</evidence>
<keyword evidence="5" id="KW-0269">Exonuclease</keyword>
<dbReference type="Proteomes" id="UP000070520">
    <property type="component" value="Unassembled WGS sequence"/>
</dbReference>
<dbReference type="EMBL" id="LHXW01000002">
    <property type="protein sequence ID" value="KXB00560.1"/>
    <property type="molecule type" value="Genomic_DNA"/>
</dbReference>
<dbReference type="Gene3D" id="3.40.50.10710">
    <property type="entry name" value="Metallo-hydrolase/oxidoreductase"/>
    <property type="match status" value="1"/>
</dbReference>
<evidence type="ECO:0000313" key="9">
    <source>
        <dbReference type="Proteomes" id="UP000070520"/>
    </source>
</evidence>
<dbReference type="SMART" id="SM00849">
    <property type="entry name" value="Lactamase_B"/>
    <property type="match status" value="1"/>
</dbReference>
<evidence type="ECO:0000256" key="6">
    <source>
        <dbReference type="ARBA" id="ARBA00022884"/>
    </source>
</evidence>
<dbReference type="InterPro" id="IPR055132">
    <property type="entry name" value="RNase_J_b_CASP"/>
</dbReference>
<dbReference type="PANTHER" id="PTHR43694">
    <property type="entry name" value="RIBONUCLEASE J"/>
    <property type="match status" value="1"/>
</dbReference>
<dbReference type="InterPro" id="IPR011108">
    <property type="entry name" value="RMMBL"/>
</dbReference>
<dbReference type="AlphaFoldDB" id="A0A133V286"/>
<keyword evidence="3" id="KW-0378">Hydrolase</keyword>
<dbReference type="GO" id="GO:0046872">
    <property type="term" value="F:metal ion binding"/>
    <property type="evidence" value="ECO:0007669"/>
    <property type="project" value="UniProtKB-KW"/>
</dbReference>
<protein>
    <recommendedName>
        <fullName evidence="7">Metallo-beta-lactamase domain-containing protein</fullName>
    </recommendedName>
</protein>
<feature type="domain" description="Metallo-beta-lactamase" evidence="7">
    <location>
        <begin position="15"/>
        <end position="220"/>
    </location>
</feature>
<accession>A0A133V286</accession>
<keyword evidence="4" id="KW-0862">Zinc</keyword>
<dbReference type="Pfam" id="PF22505">
    <property type="entry name" value="RNase_J_b_CASP"/>
    <property type="match status" value="1"/>
</dbReference>
<evidence type="ECO:0000259" key="7">
    <source>
        <dbReference type="SMART" id="SM00849"/>
    </source>
</evidence>
<gene>
    <name evidence="8" type="ORF">AKJ42_00415</name>
</gene>
<dbReference type="SUPFAM" id="SSF56281">
    <property type="entry name" value="Metallo-hydrolase/oxidoreductase"/>
    <property type="match status" value="1"/>
</dbReference>
<comment type="caution">
    <text evidence="8">The sequence shown here is derived from an EMBL/GenBank/DDBJ whole genome shotgun (WGS) entry which is preliminary data.</text>
</comment>
<keyword evidence="2" id="KW-0479">Metal-binding</keyword>
<reference evidence="8 9" key="1">
    <citation type="journal article" date="2016" name="Sci. Rep.">
        <title>Metabolic traits of an uncultured archaeal lineage -MSBL1- from brine pools of the Red Sea.</title>
        <authorList>
            <person name="Mwirichia R."/>
            <person name="Alam I."/>
            <person name="Rashid M."/>
            <person name="Vinu M."/>
            <person name="Ba-Alawi W."/>
            <person name="Anthony Kamau A."/>
            <person name="Kamanda Ngugi D."/>
            <person name="Goker M."/>
            <person name="Klenk H.P."/>
            <person name="Bajic V."/>
            <person name="Stingl U."/>
        </authorList>
    </citation>
    <scope>NUCLEOTIDE SEQUENCE [LARGE SCALE GENOMIC DNA]</scope>
    <source>
        <strain evidence="8">SCGC-AAA261C02</strain>
    </source>
</reference>
<evidence type="ECO:0000256" key="5">
    <source>
        <dbReference type="ARBA" id="ARBA00022839"/>
    </source>
</evidence>
<dbReference type="InterPro" id="IPR042173">
    <property type="entry name" value="RNase_J_2"/>
</dbReference>
<keyword evidence="1" id="KW-0540">Nuclease</keyword>
<name>A0A133V286_9EURY</name>
<evidence type="ECO:0000256" key="1">
    <source>
        <dbReference type="ARBA" id="ARBA00022722"/>
    </source>
</evidence>
<dbReference type="InterPro" id="IPR001279">
    <property type="entry name" value="Metallo-B-lactamas"/>
</dbReference>
<evidence type="ECO:0000313" key="8">
    <source>
        <dbReference type="EMBL" id="KXB00560.1"/>
    </source>
</evidence>